<evidence type="ECO:0000313" key="2">
    <source>
        <dbReference type="EMBL" id="RGP55256.1"/>
    </source>
</evidence>
<reference evidence="2 3" key="1">
    <citation type="journal article" date="2018" name="Syst. Appl. Microbiol.">
        <title>Pseudomonas gallaeciensis sp. nov., isolated from crude-oil-contaminated intertidal sand samples after the Prestige oil spill.</title>
        <authorList>
            <person name="Mulet M."/>
            <person name="Sanchez D."/>
            <person name="Rodriguez A.C."/>
            <person name="Nogales B."/>
            <person name="Bosch R."/>
            <person name="Busquets A."/>
            <person name="Gomila M."/>
            <person name="Lalucat J."/>
            <person name="Garcia-Valdes E."/>
        </authorList>
    </citation>
    <scope>NUCLEOTIDE SEQUENCE [LARGE SCALE GENOMIC DNA]</scope>
    <source>
        <strain evidence="2 3">V113</strain>
    </source>
</reference>
<evidence type="ECO:0000256" key="1">
    <source>
        <dbReference type="SAM" id="Phobius"/>
    </source>
</evidence>
<keyword evidence="1" id="KW-1133">Transmembrane helix</keyword>
<accession>A0A395R576</accession>
<proteinExistence type="predicted"/>
<dbReference type="OrthoDB" id="5293418at2"/>
<evidence type="ECO:0000313" key="3">
    <source>
        <dbReference type="Proteomes" id="UP000265411"/>
    </source>
</evidence>
<dbReference type="EMBL" id="LMAZ01000002">
    <property type="protein sequence ID" value="RGP55256.1"/>
    <property type="molecule type" value="Genomic_DNA"/>
</dbReference>
<protein>
    <recommendedName>
        <fullName evidence="4">Oxygen tolerance protein BatD</fullName>
    </recommendedName>
</protein>
<feature type="transmembrane region" description="Helical" evidence="1">
    <location>
        <begin position="317"/>
        <end position="337"/>
    </location>
</feature>
<keyword evidence="1" id="KW-0812">Transmembrane</keyword>
<dbReference type="Proteomes" id="UP000265411">
    <property type="component" value="Unassembled WGS sequence"/>
</dbReference>
<dbReference type="PANTHER" id="PTHR40940">
    <property type="entry name" value="PROTEIN BATD-RELATED"/>
    <property type="match status" value="1"/>
</dbReference>
<keyword evidence="1" id="KW-0472">Membrane</keyword>
<comment type="caution">
    <text evidence="2">The sequence shown here is derived from an EMBL/GenBank/DDBJ whole genome shotgun (WGS) entry which is preliminary data.</text>
</comment>
<keyword evidence="3" id="KW-1185">Reference proteome</keyword>
<name>A0A395R576_9PSED</name>
<gene>
    <name evidence="2" type="ORF">ASB58_09325</name>
</gene>
<evidence type="ECO:0008006" key="4">
    <source>
        <dbReference type="Google" id="ProtNLM"/>
    </source>
</evidence>
<dbReference type="AlphaFoldDB" id="A0A395R576"/>
<dbReference type="RefSeq" id="WP_118130240.1">
    <property type="nucleotide sequence ID" value="NZ_LMAZ01000002.1"/>
</dbReference>
<sequence length="452" mass="47971">MNHRVGGALVARSLAVMLLLLSGLSLSVRVLAQAAPETATALAPQVSSELTPAEVAPGQSARLRITVLVPTFMPKPVVFAELDQPQLRVQLGARATTPLSRRIDGRTWSGVTRSYQLTPLAAGQFNLGAQALTVTYQDPGSGEVLSQQVVTEAQTLTATIPAAASGLSPYVAGRAVTLTQRFTLTRSASDGQGSAELLDAKTDDPVELAVGDSLEREITLSIEGGSALLLPALDAQAEVAGMALYVASPQVSEADDGGKRIERLTYIAQAGGSTRLPPMALSWFDTGHQKVATAQLDGLALKVSGASLAAAVERSEYWLVLLLVVVFLLLWAAWYGVRPRWRRHQQLRRRQRDALGVSALLQLRAAVKAQDYAACLQAWYRLEQQASGLSAPRRAAIADALAAIGQWRFGKVPDQAPAALWQALEQALPPLQALRARADPVLLPGLNPTSAG</sequence>
<dbReference type="InterPro" id="IPR025738">
    <property type="entry name" value="BatD"/>
</dbReference>
<dbReference type="PANTHER" id="PTHR40940:SF1">
    <property type="entry name" value="PROTEIN BATD"/>
    <property type="match status" value="1"/>
</dbReference>
<organism evidence="2 3">
    <name type="scientific">Pseudomonas abyssi</name>
    <dbReference type="NCBI Taxonomy" id="170540"/>
    <lineage>
        <taxon>Bacteria</taxon>
        <taxon>Pseudomonadati</taxon>
        <taxon>Pseudomonadota</taxon>
        <taxon>Gammaproteobacteria</taxon>
        <taxon>Pseudomonadales</taxon>
        <taxon>Pseudomonadaceae</taxon>
        <taxon>Pseudomonas</taxon>
    </lineage>
</organism>